<feature type="region of interest" description="Disordered" evidence="1">
    <location>
        <begin position="1"/>
        <end position="32"/>
    </location>
</feature>
<dbReference type="AlphaFoldDB" id="A0A1X7TVQ4"/>
<dbReference type="EnsemblMetazoa" id="Aqu2.1.19160_001">
    <property type="protein sequence ID" value="Aqu2.1.19160_001"/>
    <property type="gene ID" value="Aqu2.1.19160"/>
</dbReference>
<reference evidence="2" key="1">
    <citation type="submission" date="2017-05" db="UniProtKB">
        <authorList>
            <consortium name="EnsemblMetazoa"/>
        </authorList>
    </citation>
    <scope>IDENTIFICATION</scope>
</reference>
<dbReference type="InParanoid" id="A0A1X7TVQ4"/>
<evidence type="ECO:0000256" key="1">
    <source>
        <dbReference type="SAM" id="MobiDB-lite"/>
    </source>
</evidence>
<feature type="compositionally biased region" description="Pro residues" evidence="1">
    <location>
        <begin position="10"/>
        <end position="22"/>
    </location>
</feature>
<organism evidence="2">
    <name type="scientific">Amphimedon queenslandica</name>
    <name type="common">Sponge</name>
    <dbReference type="NCBI Taxonomy" id="400682"/>
    <lineage>
        <taxon>Eukaryota</taxon>
        <taxon>Metazoa</taxon>
        <taxon>Porifera</taxon>
        <taxon>Demospongiae</taxon>
        <taxon>Heteroscleromorpha</taxon>
        <taxon>Haplosclerida</taxon>
        <taxon>Niphatidae</taxon>
        <taxon>Amphimedon</taxon>
    </lineage>
</organism>
<proteinExistence type="predicted"/>
<evidence type="ECO:0000313" key="2">
    <source>
        <dbReference type="EnsemblMetazoa" id="Aqu2.1.19160_001"/>
    </source>
</evidence>
<name>A0A1X7TVQ4_AMPQE</name>
<accession>A0A1X7TVQ4</accession>
<sequence length="236" mass="25127">MKSESFLVGPVPPSPSPPPSPPNGGRWRPSGTTEPSFPPALFINPPFSFLFFFFYSAHQALCLYSGALCPPPPNVGPAPPLHLALSPFYGARCHRLLFTLSPMLLPWALCPGYGSPPHCLFIPVPSIPSFWALALPPSFLALSPLKALCSWASSGFFFFDQTLPLANTLFHVSPSLTPDKPLINLLPYVCSPLSGSPSSAGAGRATLGPSCSVRRLTTSSICSSVSATAIERLFPF</sequence>
<protein>
    <submittedName>
        <fullName evidence="2">Uncharacterized protein</fullName>
    </submittedName>
</protein>